<dbReference type="RefSeq" id="WP_012548860.1">
    <property type="nucleotide sequence ID" value="NC_011311.1"/>
</dbReference>
<dbReference type="AlphaFoldDB" id="B6ESZ3"/>
<organism evidence="1 2">
    <name type="scientific">Aliivibrio salmonicida (strain LFI1238)</name>
    <name type="common">Vibrio salmonicida (strain LFI1238)</name>
    <dbReference type="NCBI Taxonomy" id="316275"/>
    <lineage>
        <taxon>Bacteria</taxon>
        <taxon>Pseudomonadati</taxon>
        <taxon>Pseudomonadota</taxon>
        <taxon>Gammaproteobacteria</taxon>
        <taxon>Vibrionales</taxon>
        <taxon>Vibrionaceae</taxon>
        <taxon>Aliivibrio</taxon>
    </lineage>
</organism>
<dbReference type="KEGG" id="vsa:VSAL_p840_22"/>
<evidence type="ECO:0000313" key="2">
    <source>
        <dbReference type="Proteomes" id="UP000001730"/>
    </source>
</evidence>
<dbReference type="EMBL" id="FM178381">
    <property type="protein sequence ID" value="CAQ81881.1"/>
    <property type="molecule type" value="Genomic_DNA"/>
</dbReference>
<keyword evidence="2" id="KW-1185">Reference proteome</keyword>
<gene>
    <name evidence="1" type="ordered locus">VSAL_p840_22</name>
</gene>
<dbReference type="Proteomes" id="UP000001730">
    <property type="component" value="Plasmid pVSAL840"/>
</dbReference>
<keyword evidence="1" id="KW-0614">Plasmid</keyword>
<protein>
    <submittedName>
        <fullName evidence="1">Uncharacterized protein</fullName>
    </submittedName>
</protein>
<evidence type="ECO:0000313" key="1">
    <source>
        <dbReference type="EMBL" id="CAQ81881.1"/>
    </source>
</evidence>
<reference evidence="1 2" key="1">
    <citation type="journal article" date="2008" name="BMC Genomics">
        <title>The genome sequence of the fish pathogen Aliivibrio salmonicida strain LFI1238 shows extensive evidence of gene decay.</title>
        <authorList>
            <person name="Hjerde E."/>
            <person name="Lorentzen M.S."/>
            <person name="Holden M.T."/>
            <person name="Seeger K."/>
            <person name="Paulsen S."/>
            <person name="Bason N."/>
            <person name="Churcher C."/>
            <person name="Harris D."/>
            <person name="Norbertczak H."/>
            <person name="Quail M.A."/>
            <person name="Sanders S."/>
            <person name="Thurston S."/>
            <person name="Parkhill J."/>
            <person name="Willassen N.P."/>
            <person name="Thomson N.R."/>
        </authorList>
    </citation>
    <scope>NUCLEOTIDE SEQUENCE [LARGE SCALE GENOMIC DNA]</scope>
    <source>
        <strain evidence="1 2">LFI1238</strain>
    </source>
</reference>
<geneLocation type="plasmid" evidence="1 2">
    <name>pVSAL840</name>
</geneLocation>
<name>B6ESZ3_ALISL</name>
<sequence length="117" mass="13273">MTVNRVQVPIDGALKVTVDRYVEKQGGSRAQAVKFLAELGARLWDREDDDTPVEVSDREVLEEVLLLVRRNLMVSNVTHSQTFDSEEMIKNDVVAKALRDKFVDKAQVQQADFLAKE</sequence>
<accession>B6ESZ3</accession>
<proteinExistence type="predicted"/>
<dbReference type="HOGENOM" id="CLU_2079766_0_0_6"/>